<accession>A0ABY4G1H6</accession>
<dbReference type="PANTHER" id="PTHR44757:SF2">
    <property type="entry name" value="BIOFILM ARCHITECTURE MAINTENANCE PROTEIN MBAA"/>
    <property type="match status" value="1"/>
</dbReference>
<feature type="domain" description="PAS" evidence="1">
    <location>
        <begin position="154"/>
        <end position="199"/>
    </location>
</feature>
<dbReference type="Pfam" id="PF13188">
    <property type="entry name" value="PAS_8"/>
    <property type="match status" value="1"/>
</dbReference>
<dbReference type="EMBL" id="CP095061">
    <property type="protein sequence ID" value="UOQ64686.1"/>
    <property type="molecule type" value="Genomic_DNA"/>
</dbReference>
<dbReference type="InterPro" id="IPR000700">
    <property type="entry name" value="PAS-assoc_C"/>
</dbReference>
<dbReference type="InterPro" id="IPR035965">
    <property type="entry name" value="PAS-like_dom_sf"/>
</dbReference>
<dbReference type="SMART" id="SM00091">
    <property type="entry name" value="PAS"/>
    <property type="match status" value="3"/>
</dbReference>
<sequence>MPHSAAPTSTAAVAMPTDFYRALFEDAYDAQLLYDEQGNLVDCNKAALHLLGISRTDLQTNGLMALTVPTTTNGQWHTEATLREAIQYTARTGKEASRPWQARRPNQRNLSAQLTLRRLASPNSQVQVLLGLRETSPAHQTTETEVQQLVLDRTQEQLRDLLSRTTLSYVLLDREGFVVDANDFFLEFTGYTRDEIIDKPYHTTFSPTAERELRLQSFLTCIREERLQDFYERSLLTKNGQTRMVHWHAEFAHDAANNITGIFLVGRDFTERHVAARALTDNRNRLQDFLDNAHDLIQNLSIDNRLLFVNKAWKEKLGYSDEDLPNLSLSDVVHPYYKAKLLYQLRNLYKGRKSTSLKRYSLLKPASPFT</sequence>
<protein>
    <submittedName>
        <fullName evidence="3">PAS domain S-box protein</fullName>
    </submittedName>
</protein>
<gene>
    <name evidence="3" type="ORF">MUN86_14015</name>
</gene>
<dbReference type="NCBIfam" id="TIGR00229">
    <property type="entry name" value="sensory_box"/>
    <property type="match status" value="3"/>
</dbReference>
<evidence type="ECO:0000259" key="1">
    <source>
        <dbReference type="PROSITE" id="PS50112"/>
    </source>
</evidence>
<reference evidence="3" key="1">
    <citation type="submission" date="2022-04" db="EMBL/GenBank/DDBJ databases">
        <title>Hymenobacter sp. isolated from the air.</title>
        <authorList>
            <person name="Won M."/>
            <person name="Lee C.-M."/>
            <person name="Woen H.-Y."/>
            <person name="Kwon S.-W."/>
        </authorList>
    </citation>
    <scope>NUCLEOTIDE SEQUENCE</scope>
    <source>
        <strain evidence="3">5420S-77</strain>
    </source>
</reference>
<dbReference type="CDD" id="cd00130">
    <property type="entry name" value="PAS"/>
    <property type="match status" value="3"/>
</dbReference>
<dbReference type="Proteomes" id="UP000830401">
    <property type="component" value="Chromosome"/>
</dbReference>
<dbReference type="Gene3D" id="3.30.450.20">
    <property type="entry name" value="PAS domain"/>
    <property type="match status" value="3"/>
</dbReference>
<proteinExistence type="predicted"/>
<feature type="domain" description="PAC" evidence="2">
    <location>
        <begin position="229"/>
        <end position="281"/>
    </location>
</feature>
<evidence type="ECO:0000313" key="3">
    <source>
        <dbReference type="EMBL" id="UOQ64686.1"/>
    </source>
</evidence>
<dbReference type="InterPro" id="IPR052155">
    <property type="entry name" value="Biofilm_reg_signaling"/>
</dbReference>
<feature type="domain" description="PAS" evidence="1">
    <location>
        <begin position="282"/>
        <end position="352"/>
    </location>
</feature>
<dbReference type="Pfam" id="PF13426">
    <property type="entry name" value="PAS_9"/>
    <property type="match status" value="1"/>
</dbReference>
<evidence type="ECO:0000259" key="2">
    <source>
        <dbReference type="PROSITE" id="PS50113"/>
    </source>
</evidence>
<evidence type="ECO:0000313" key="4">
    <source>
        <dbReference type="Proteomes" id="UP000830401"/>
    </source>
</evidence>
<name>A0ABY4G1H6_9BACT</name>
<dbReference type="InterPro" id="IPR013767">
    <property type="entry name" value="PAS_fold"/>
</dbReference>
<dbReference type="PROSITE" id="PS50113">
    <property type="entry name" value="PAC"/>
    <property type="match status" value="1"/>
</dbReference>
<organism evidence="3 4">
    <name type="scientific">Hymenobacter volaticus</name>
    <dbReference type="NCBI Taxonomy" id="2932254"/>
    <lineage>
        <taxon>Bacteria</taxon>
        <taxon>Pseudomonadati</taxon>
        <taxon>Bacteroidota</taxon>
        <taxon>Cytophagia</taxon>
        <taxon>Cytophagales</taxon>
        <taxon>Hymenobacteraceae</taxon>
        <taxon>Hymenobacter</taxon>
    </lineage>
</organism>
<dbReference type="PROSITE" id="PS50112">
    <property type="entry name" value="PAS"/>
    <property type="match status" value="3"/>
</dbReference>
<dbReference type="InterPro" id="IPR000014">
    <property type="entry name" value="PAS"/>
</dbReference>
<dbReference type="RefSeq" id="WP_245118625.1">
    <property type="nucleotide sequence ID" value="NZ_CP095061.1"/>
</dbReference>
<dbReference type="PANTHER" id="PTHR44757">
    <property type="entry name" value="DIGUANYLATE CYCLASE DGCP"/>
    <property type="match status" value="1"/>
</dbReference>
<keyword evidence="4" id="KW-1185">Reference proteome</keyword>
<dbReference type="SUPFAM" id="SSF55785">
    <property type="entry name" value="PYP-like sensor domain (PAS domain)"/>
    <property type="match status" value="3"/>
</dbReference>
<feature type="domain" description="PAS" evidence="1">
    <location>
        <begin position="16"/>
        <end position="58"/>
    </location>
</feature>
<dbReference type="Pfam" id="PF00989">
    <property type="entry name" value="PAS"/>
    <property type="match status" value="1"/>
</dbReference>